<accession>A0ACB9TRB7</accession>
<dbReference type="Proteomes" id="UP001056778">
    <property type="component" value="Chromosome 2"/>
</dbReference>
<protein>
    <submittedName>
        <fullName evidence="1">Beta-mannosidase</fullName>
    </submittedName>
</protein>
<organism evidence="1 2">
    <name type="scientific">Holotrichia oblita</name>
    <name type="common">Chafer beetle</name>
    <dbReference type="NCBI Taxonomy" id="644536"/>
    <lineage>
        <taxon>Eukaryota</taxon>
        <taxon>Metazoa</taxon>
        <taxon>Ecdysozoa</taxon>
        <taxon>Arthropoda</taxon>
        <taxon>Hexapoda</taxon>
        <taxon>Insecta</taxon>
        <taxon>Pterygota</taxon>
        <taxon>Neoptera</taxon>
        <taxon>Endopterygota</taxon>
        <taxon>Coleoptera</taxon>
        <taxon>Polyphaga</taxon>
        <taxon>Scarabaeiformia</taxon>
        <taxon>Scarabaeidae</taxon>
        <taxon>Melolonthinae</taxon>
        <taxon>Holotrichia</taxon>
    </lineage>
</organism>
<sequence>MSKEAPPSAEELKKCLKDAGAYEENMSYDIMVSYYKAIKCSESMAQQEQERRVPTDGQSHETNSTETYCDVDSDVTCSPVKSPKPIERPQLQQQPKCKMSLLKPEVSISRIPKNTSAVKLDEYNAFNSPPLKHKPLDIIYHEPKYESPPHCNPKYLKLTVAERAKIIRDFNREMLDKFYQLQRKSLNPAPWGKPIPASEKWQGLLDQKSQLFKDDSEFGSPLQDDENRETQEIYTSRSGRQTKRKVYTDLLEDDSDSKKTRKDDDKPFEGEKKTIVKRPVLNKLSNVDIMKRSSLFSDSPKRTRAEKMFDDLKQNGKKTEVSQENENSSVKVLDEDSGDDVIPSSQNILEITEIKPKEVSFYRRVPPPIRGRRGVGGRRLAEPSVSNNASQNSPLRSRSTSVISAASTTNDESKKSEPEKTNCPICSEVFAQDKIEEHASSCGLLMETESNFDVLLPGTNSKKVKCNICDKEMMMNTDYEVHVSGCIQVAKSADKHEVEMFSRTLTILTAVLVLDSVSGKLITHLESGWQLRDAQGEYSLNVTVPGGVYSDLMNNKIINDIFYGSNDVDSRWAAQRNWTYSTTFMVDQNLSDYKMICLVFEGVDTFAQIYINDVLATVTDNMFIQYVINIKDLIKLGPNDLRLEFQSPIERAKQLYEEQALRYQVPPVCVPNEYNGECHVNHIRKMQASFSWDWGPAFPSMGIWKPVYVEAYMSTVIRYINVDVEESNTTDEWNVNIRAYFAEPPALTDTIPGEIIVELHTDVDVVMRIFNDAIYHDANDNYVFNCTIIIPKLSVKLWWPNGYGKQQLYNLSILYWHGEYEYSKKDIKIGFRTVELVQHQVQAGNSFYFLINNVPIFAKGTNSIPTHILPEKGQDLKTIEFLLRSAKLVNMNMIRVWGGGVYESDIFYDLADEYGLMIWQDFMFACGMYPTSEDFLSSVRKEVRHQVRRLQHHPSVVLWAGNNENEAALRQNWYDTQSNFDIYHKDYIQLYVDTIRDEVLANDRSRPFLVSSPTNGVESEQNDYIATNPQSEFYGDVHHYDYYSDPWDQSKFPISRFSSEYGLQSYPSVATMLTATTNLEDLRCNATFLEHRQHQPMGNYYAGLLMETQFHFPDCASPNFYKTFSYYSQIIQAVGIKRQTEFNRLWRSNLNSVGQGLTMGSLYWQLNDVWAAPSWSGIDFGNNWKMLHYFAKEFFAPVIFTYYLDVSGNFKLYVVSDLLTNSYNNTATIFVYKWDSTTILYKEHLTVDVLSGYSKEIKSFWISEYLSNAGCGSLDSSKMNCFMYLVMRNESGKKIAPDNYVFPTNLKKSAIIPATVEILSVEDTDGAGKIFEIDIKTDSIALFVWLDSGNIRGLFSSNGFVLVRTRKTVRFIAEDVIKSQDLLQALTITHAKDAIHLA</sequence>
<evidence type="ECO:0000313" key="1">
    <source>
        <dbReference type="EMBL" id="KAI4469189.1"/>
    </source>
</evidence>
<comment type="caution">
    <text evidence="1">The sequence shown here is derived from an EMBL/GenBank/DDBJ whole genome shotgun (WGS) entry which is preliminary data.</text>
</comment>
<name>A0ACB9TRB7_HOLOL</name>
<dbReference type="EMBL" id="CM043016">
    <property type="protein sequence ID" value="KAI4469189.1"/>
    <property type="molecule type" value="Genomic_DNA"/>
</dbReference>
<keyword evidence="2" id="KW-1185">Reference proteome</keyword>
<reference evidence="1" key="1">
    <citation type="submission" date="2022-04" db="EMBL/GenBank/DDBJ databases">
        <title>Chromosome-scale genome assembly of Holotrichia oblita Faldermann.</title>
        <authorList>
            <person name="Rongchong L."/>
        </authorList>
    </citation>
    <scope>NUCLEOTIDE SEQUENCE</scope>
    <source>
        <strain evidence="1">81SQS9</strain>
    </source>
</reference>
<evidence type="ECO:0000313" key="2">
    <source>
        <dbReference type="Proteomes" id="UP001056778"/>
    </source>
</evidence>
<gene>
    <name evidence="1" type="ORF">MML48_2g00006237</name>
</gene>
<proteinExistence type="predicted"/>